<reference evidence="2" key="1">
    <citation type="journal article" date="2019" name="Int. J. Syst. Evol. Microbiol.">
        <title>The Global Catalogue of Microorganisms (GCM) 10K type strain sequencing project: providing services to taxonomists for standard genome sequencing and annotation.</title>
        <authorList>
            <consortium name="The Broad Institute Genomics Platform"/>
            <consortium name="The Broad Institute Genome Sequencing Center for Infectious Disease"/>
            <person name="Wu L."/>
            <person name="Ma J."/>
        </authorList>
    </citation>
    <scope>NUCLEOTIDE SEQUENCE [LARGE SCALE GENOMIC DNA]</scope>
    <source>
        <strain evidence="2">CCUG 66188</strain>
    </source>
</reference>
<name>A0ABV9KQ96_9BACT</name>
<evidence type="ECO:0000313" key="2">
    <source>
        <dbReference type="Proteomes" id="UP001596023"/>
    </source>
</evidence>
<organism evidence="1 2">
    <name type="scientific">Dysgonomonas termitidis</name>
    <dbReference type="NCBI Taxonomy" id="1516126"/>
    <lineage>
        <taxon>Bacteria</taxon>
        <taxon>Pseudomonadati</taxon>
        <taxon>Bacteroidota</taxon>
        <taxon>Bacteroidia</taxon>
        <taxon>Bacteroidales</taxon>
        <taxon>Dysgonomonadaceae</taxon>
        <taxon>Dysgonomonas</taxon>
    </lineage>
</organism>
<dbReference type="EMBL" id="JBHSGN010000002">
    <property type="protein sequence ID" value="MFC4672086.1"/>
    <property type="molecule type" value="Genomic_DNA"/>
</dbReference>
<sequence length="63" mass="7002">MKKIDFETVKGKQAKDSISGFEGKITAIAEYIDGYVSVRLTRLTSDGRITEPWFSSDSVDIAE</sequence>
<dbReference type="RefSeq" id="WP_379993270.1">
    <property type="nucleotide sequence ID" value="NZ_JBHSGN010000002.1"/>
</dbReference>
<accession>A0ABV9KQ96</accession>
<comment type="caution">
    <text evidence="1">The sequence shown here is derived from an EMBL/GenBank/DDBJ whole genome shotgun (WGS) entry which is preliminary data.</text>
</comment>
<gene>
    <name evidence="1" type="ORF">ACFO6W_00110</name>
</gene>
<proteinExistence type="predicted"/>
<evidence type="ECO:0008006" key="3">
    <source>
        <dbReference type="Google" id="ProtNLM"/>
    </source>
</evidence>
<keyword evidence="2" id="KW-1185">Reference proteome</keyword>
<dbReference type="Proteomes" id="UP001596023">
    <property type="component" value="Unassembled WGS sequence"/>
</dbReference>
<evidence type="ECO:0000313" key="1">
    <source>
        <dbReference type="EMBL" id="MFC4672086.1"/>
    </source>
</evidence>
<protein>
    <recommendedName>
        <fullName evidence="3">Transcriptional regulator</fullName>
    </recommendedName>
</protein>